<dbReference type="InterPro" id="IPR012337">
    <property type="entry name" value="RNaseH-like_sf"/>
</dbReference>
<dbReference type="SUPFAM" id="SSF53098">
    <property type="entry name" value="Ribonuclease H-like"/>
    <property type="match status" value="1"/>
</dbReference>
<organism evidence="1 4">
    <name type="scientific">Rotaria sordida</name>
    <dbReference type="NCBI Taxonomy" id="392033"/>
    <lineage>
        <taxon>Eukaryota</taxon>
        <taxon>Metazoa</taxon>
        <taxon>Spiralia</taxon>
        <taxon>Gnathifera</taxon>
        <taxon>Rotifera</taxon>
        <taxon>Eurotatoria</taxon>
        <taxon>Bdelloidea</taxon>
        <taxon>Philodinida</taxon>
        <taxon>Philodinidae</taxon>
        <taxon>Rotaria</taxon>
    </lineage>
</organism>
<comment type="caution">
    <text evidence="1">The sequence shown here is derived from an EMBL/GenBank/DDBJ whole genome shotgun (WGS) entry which is preliminary data.</text>
</comment>
<dbReference type="EMBL" id="CAJOAX010000188">
    <property type="protein sequence ID" value="CAF3534527.1"/>
    <property type="molecule type" value="Genomic_DNA"/>
</dbReference>
<dbReference type="AlphaFoldDB" id="A0A815HDC0"/>
<dbReference type="Gene3D" id="3.30.420.10">
    <property type="entry name" value="Ribonuclease H-like superfamily/Ribonuclease H"/>
    <property type="match status" value="1"/>
</dbReference>
<dbReference type="Proteomes" id="UP000663882">
    <property type="component" value="Unassembled WGS sequence"/>
</dbReference>
<evidence type="ECO:0000313" key="1">
    <source>
        <dbReference type="EMBL" id="CAF1353070.1"/>
    </source>
</evidence>
<dbReference type="OrthoDB" id="417598at2759"/>
<evidence type="ECO:0000313" key="2">
    <source>
        <dbReference type="EMBL" id="CAF3534527.1"/>
    </source>
</evidence>
<evidence type="ECO:0008006" key="5">
    <source>
        <dbReference type="Google" id="ProtNLM"/>
    </source>
</evidence>
<reference evidence="1" key="1">
    <citation type="submission" date="2021-02" db="EMBL/GenBank/DDBJ databases">
        <authorList>
            <person name="Nowell W R."/>
        </authorList>
    </citation>
    <scope>NUCLEOTIDE SEQUENCE</scope>
</reference>
<dbReference type="Proteomes" id="UP000663823">
    <property type="component" value="Unassembled WGS sequence"/>
</dbReference>
<dbReference type="InterPro" id="IPR036397">
    <property type="entry name" value="RNaseH_sf"/>
</dbReference>
<evidence type="ECO:0000313" key="4">
    <source>
        <dbReference type="Proteomes" id="UP000663882"/>
    </source>
</evidence>
<dbReference type="Proteomes" id="UP000663874">
    <property type="component" value="Unassembled WGS sequence"/>
</dbReference>
<dbReference type="EMBL" id="CAJNOO010003748">
    <property type="protein sequence ID" value="CAF1353070.1"/>
    <property type="molecule type" value="Genomic_DNA"/>
</dbReference>
<dbReference type="GO" id="GO:0003676">
    <property type="term" value="F:nucleic acid binding"/>
    <property type="evidence" value="ECO:0007669"/>
    <property type="project" value="InterPro"/>
</dbReference>
<evidence type="ECO:0000313" key="3">
    <source>
        <dbReference type="EMBL" id="CAF3588423.1"/>
    </source>
</evidence>
<proteinExistence type="predicted"/>
<sequence>MFTRAVKTNSAQEVVNFYLDVCYHYGAPAKLITDQRSHFVAELTRTIIESCNTTHVLATSYYPTSSAQIERCDLVLIRVVNRTSKCQEKYVGPYRIIDQKDPSTFVVKIEDRDGDEDSHYTKRATTPDMKHVLIHEEF</sequence>
<protein>
    <recommendedName>
        <fullName evidence="5">Integrase catalytic domain-containing protein</fullName>
    </recommendedName>
</protein>
<dbReference type="EMBL" id="CAJOBE010000175">
    <property type="protein sequence ID" value="CAF3588423.1"/>
    <property type="molecule type" value="Genomic_DNA"/>
</dbReference>
<name>A0A815HDC0_9BILA</name>
<gene>
    <name evidence="3" type="ORF">FNK824_LOCUS2796</name>
    <name evidence="2" type="ORF">OTI717_LOCUS3488</name>
    <name evidence="1" type="ORF">RFH988_LOCUS32406</name>
</gene>
<accession>A0A815HDC0</accession>